<evidence type="ECO:0000313" key="2">
    <source>
        <dbReference type="Proteomes" id="UP001732700"/>
    </source>
</evidence>
<evidence type="ECO:0000313" key="1">
    <source>
        <dbReference type="EnsemblPlants" id="AVESA.00010b.r2.2DG0337400.1.CDS"/>
    </source>
</evidence>
<reference evidence="1" key="1">
    <citation type="submission" date="2021-05" db="EMBL/GenBank/DDBJ databases">
        <authorList>
            <person name="Scholz U."/>
            <person name="Mascher M."/>
            <person name="Fiebig A."/>
        </authorList>
    </citation>
    <scope>NUCLEOTIDE SEQUENCE [LARGE SCALE GENOMIC DNA]</scope>
</reference>
<dbReference type="Proteomes" id="UP001732700">
    <property type="component" value="Chromosome 2D"/>
</dbReference>
<keyword evidence="2" id="KW-1185">Reference proteome</keyword>
<organism evidence="1 2">
    <name type="scientific">Avena sativa</name>
    <name type="common">Oat</name>
    <dbReference type="NCBI Taxonomy" id="4498"/>
    <lineage>
        <taxon>Eukaryota</taxon>
        <taxon>Viridiplantae</taxon>
        <taxon>Streptophyta</taxon>
        <taxon>Embryophyta</taxon>
        <taxon>Tracheophyta</taxon>
        <taxon>Spermatophyta</taxon>
        <taxon>Magnoliopsida</taxon>
        <taxon>Liliopsida</taxon>
        <taxon>Poales</taxon>
        <taxon>Poaceae</taxon>
        <taxon>BOP clade</taxon>
        <taxon>Pooideae</taxon>
        <taxon>Poodae</taxon>
        <taxon>Poeae</taxon>
        <taxon>Poeae Chloroplast Group 1 (Aveneae type)</taxon>
        <taxon>Aveninae</taxon>
        <taxon>Avena</taxon>
    </lineage>
</organism>
<dbReference type="EnsemblPlants" id="AVESA.00010b.r2.2DG0337400.1">
    <property type="protein sequence ID" value="AVESA.00010b.r2.2DG0337400.1.CDS"/>
    <property type="gene ID" value="AVESA.00010b.r2.2DG0337400"/>
</dbReference>
<accession>A0ACD5UXI8</accession>
<name>A0ACD5UXI8_AVESA</name>
<protein>
    <submittedName>
        <fullName evidence="1">Uncharacterized protein</fullName>
    </submittedName>
</protein>
<proteinExistence type="predicted"/>
<sequence>MDQSSYGNLGAGGGGSSSSSKASSFLQLQPLSTTTTAAPMGGAYYGTPLALHQATVAAAGSSSQYEFHHHKNGGGGEISQAEADAIKAKIMAHPQYSALLAAYLDCQKVGAPPDVLERLTAMATKLDARPPGRPHEARDPELDQFMEAYCNMLAKYREELERPIEEAMEFLKRVEAQLDSITGGGHGSARLSLAGTVSVHPYTPLPSPPLRPICYMLVCFIYICISTCIHVGVGLAEACRIGKRCSR</sequence>
<reference evidence="1" key="2">
    <citation type="submission" date="2025-09" db="UniProtKB">
        <authorList>
            <consortium name="EnsemblPlants"/>
        </authorList>
    </citation>
    <scope>IDENTIFICATION</scope>
</reference>